<gene>
    <name evidence="3" type="ORF">B0H16DRAFT_1507747</name>
</gene>
<name>A0AAD7NUS5_9AGAR</name>
<dbReference type="EMBL" id="JARKIB010000010">
    <property type="protein sequence ID" value="KAJ7775536.1"/>
    <property type="molecule type" value="Genomic_DNA"/>
</dbReference>
<keyword evidence="4" id="KW-1185">Reference proteome</keyword>
<proteinExistence type="predicted"/>
<feature type="region of interest" description="Disordered" evidence="1">
    <location>
        <begin position="72"/>
        <end position="108"/>
    </location>
</feature>
<accession>A0AAD7NUS5</accession>
<evidence type="ECO:0000256" key="2">
    <source>
        <dbReference type="SAM" id="Phobius"/>
    </source>
</evidence>
<protein>
    <submittedName>
        <fullName evidence="3">Uncharacterized protein</fullName>
    </submittedName>
</protein>
<feature type="compositionally biased region" description="Basic residues" evidence="1">
    <location>
        <begin position="87"/>
        <end position="97"/>
    </location>
</feature>
<organism evidence="3 4">
    <name type="scientific">Mycena metata</name>
    <dbReference type="NCBI Taxonomy" id="1033252"/>
    <lineage>
        <taxon>Eukaryota</taxon>
        <taxon>Fungi</taxon>
        <taxon>Dikarya</taxon>
        <taxon>Basidiomycota</taxon>
        <taxon>Agaricomycotina</taxon>
        <taxon>Agaricomycetes</taxon>
        <taxon>Agaricomycetidae</taxon>
        <taxon>Agaricales</taxon>
        <taxon>Marasmiineae</taxon>
        <taxon>Mycenaceae</taxon>
        <taxon>Mycena</taxon>
    </lineage>
</organism>
<feature type="compositionally biased region" description="Basic and acidic residues" evidence="1">
    <location>
        <begin position="72"/>
        <end position="86"/>
    </location>
</feature>
<reference evidence="3" key="1">
    <citation type="submission" date="2023-03" db="EMBL/GenBank/DDBJ databases">
        <title>Massive genome expansion in bonnet fungi (Mycena s.s.) driven by repeated elements and novel gene families across ecological guilds.</title>
        <authorList>
            <consortium name="Lawrence Berkeley National Laboratory"/>
            <person name="Harder C.B."/>
            <person name="Miyauchi S."/>
            <person name="Viragh M."/>
            <person name="Kuo A."/>
            <person name="Thoen E."/>
            <person name="Andreopoulos B."/>
            <person name="Lu D."/>
            <person name="Skrede I."/>
            <person name="Drula E."/>
            <person name="Henrissat B."/>
            <person name="Morin E."/>
            <person name="Kohler A."/>
            <person name="Barry K."/>
            <person name="LaButti K."/>
            <person name="Morin E."/>
            <person name="Salamov A."/>
            <person name="Lipzen A."/>
            <person name="Mereny Z."/>
            <person name="Hegedus B."/>
            <person name="Baldrian P."/>
            <person name="Stursova M."/>
            <person name="Weitz H."/>
            <person name="Taylor A."/>
            <person name="Grigoriev I.V."/>
            <person name="Nagy L.G."/>
            <person name="Martin F."/>
            <person name="Kauserud H."/>
        </authorList>
    </citation>
    <scope>NUCLEOTIDE SEQUENCE</scope>
    <source>
        <strain evidence="3">CBHHK182m</strain>
    </source>
</reference>
<dbReference type="Proteomes" id="UP001215598">
    <property type="component" value="Unassembled WGS sequence"/>
</dbReference>
<keyword evidence="2" id="KW-1133">Transmembrane helix</keyword>
<dbReference type="AlphaFoldDB" id="A0AAD7NUS5"/>
<evidence type="ECO:0000313" key="3">
    <source>
        <dbReference type="EMBL" id="KAJ7775536.1"/>
    </source>
</evidence>
<feature type="transmembrane region" description="Helical" evidence="2">
    <location>
        <begin position="216"/>
        <end position="239"/>
    </location>
</feature>
<keyword evidence="2" id="KW-0812">Transmembrane</keyword>
<comment type="caution">
    <text evidence="3">The sequence shown here is derived from an EMBL/GenBank/DDBJ whole genome shotgun (WGS) entry which is preliminary data.</text>
</comment>
<sequence>MSTSAERCWAEEHASYFGASRITILYPSSSSTLTTFPEPSRERSYFPLLSHLGLRSSQIAELMSIKAKHSADGVHPELEAASSDRRTTRRARTHPRQPPRQAAGAPFTQPIFRVADSNNSASVHGPRLHPHLRHLRLRRICPRGHNGDVCLESFNLGQCSESAACAGCPCGSELAACGSAAEVGAVLPEDSAAKVKFFPLRLGRCTVGFRECVNNLIFLFLLYYTSTFFLVSLVSTFPYHLS</sequence>
<keyword evidence="2" id="KW-0472">Membrane</keyword>
<evidence type="ECO:0000313" key="4">
    <source>
        <dbReference type="Proteomes" id="UP001215598"/>
    </source>
</evidence>
<evidence type="ECO:0000256" key="1">
    <source>
        <dbReference type="SAM" id="MobiDB-lite"/>
    </source>
</evidence>